<protein>
    <recommendedName>
        <fullName evidence="3">Type II secretion system protein N</fullName>
    </recommendedName>
    <alternativeName>
        <fullName evidence="10">General secretion pathway protein N</fullName>
    </alternativeName>
</protein>
<organism evidence="11 12">
    <name type="scientific">Abyssibacter profundi</name>
    <dbReference type="NCBI Taxonomy" id="2182787"/>
    <lineage>
        <taxon>Bacteria</taxon>
        <taxon>Pseudomonadati</taxon>
        <taxon>Pseudomonadota</taxon>
        <taxon>Gammaproteobacteria</taxon>
        <taxon>Chromatiales</taxon>
        <taxon>Oceanococcaceae</taxon>
        <taxon>Abyssibacter</taxon>
    </lineage>
</organism>
<dbReference type="Proteomes" id="UP000251800">
    <property type="component" value="Unassembled WGS sequence"/>
</dbReference>
<evidence type="ECO:0000256" key="6">
    <source>
        <dbReference type="ARBA" id="ARBA00022519"/>
    </source>
</evidence>
<evidence type="ECO:0000256" key="2">
    <source>
        <dbReference type="ARBA" id="ARBA00007208"/>
    </source>
</evidence>
<proteinExistence type="inferred from homology"/>
<dbReference type="GO" id="GO:0005886">
    <property type="term" value="C:plasma membrane"/>
    <property type="evidence" value="ECO:0007669"/>
    <property type="project" value="UniProtKB-SubCell"/>
</dbReference>
<evidence type="ECO:0000256" key="4">
    <source>
        <dbReference type="ARBA" id="ARBA00022448"/>
    </source>
</evidence>
<keyword evidence="9" id="KW-0472">Membrane</keyword>
<dbReference type="AlphaFoldDB" id="A0A363UN90"/>
<accession>A0A363UN90</accession>
<keyword evidence="8" id="KW-0653">Protein transport</keyword>
<keyword evidence="6" id="KW-0997">Cell inner membrane</keyword>
<dbReference type="RefSeq" id="WP_109719479.1">
    <property type="nucleotide sequence ID" value="NZ_QEQK01000004.1"/>
</dbReference>
<comment type="caution">
    <text evidence="11">The sequence shown here is derived from an EMBL/GenBank/DDBJ whole genome shotgun (WGS) entry which is preliminary data.</text>
</comment>
<evidence type="ECO:0000313" key="11">
    <source>
        <dbReference type="EMBL" id="PWN56880.1"/>
    </source>
</evidence>
<evidence type="ECO:0000256" key="5">
    <source>
        <dbReference type="ARBA" id="ARBA00022475"/>
    </source>
</evidence>
<dbReference type="GO" id="GO:0015628">
    <property type="term" value="P:protein secretion by the type II secretion system"/>
    <property type="evidence" value="ECO:0007669"/>
    <property type="project" value="InterPro"/>
</dbReference>
<keyword evidence="4" id="KW-0813">Transport</keyword>
<evidence type="ECO:0000256" key="1">
    <source>
        <dbReference type="ARBA" id="ARBA00004533"/>
    </source>
</evidence>
<gene>
    <name evidence="11" type="ORF">DEH80_05545</name>
</gene>
<comment type="subcellular location">
    <subcellularLocation>
        <location evidence="1">Cell inner membrane</location>
    </subcellularLocation>
</comment>
<keyword evidence="7" id="KW-0812">Transmembrane</keyword>
<dbReference type="EMBL" id="QEQK01000004">
    <property type="protein sequence ID" value="PWN56880.1"/>
    <property type="molecule type" value="Genomic_DNA"/>
</dbReference>
<dbReference type="GO" id="GO:0015627">
    <property type="term" value="C:type II protein secretion system complex"/>
    <property type="evidence" value="ECO:0007669"/>
    <property type="project" value="InterPro"/>
</dbReference>
<name>A0A363UN90_9GAMM</name>
<evidence type="ECO:0000256" key="7">
    <source>
        <dbReference type="ARBA" id="ARBA00022692"/>
    </source>
</evidence>
<evidence type="ECO:0000256" key="3">
    <source>
        <dbReference type="ARBA" id="ARBA00021563"/>
    </source>
</evidence>
<dbReference type="OrthoDB" id="6118198at2"/>
<keyword evidence="5" id="KW-1003">Cell membrane</keyword>
<dbReference type="InterPro" id="IPR022792">
    <property type="entry name" value="T2SS_protein-GspN"/>
</dbReference>
<evidence type="ECO:0000256" key="8">
    <source>
        <dbReference type="ARBA" id="ARBA00022927"/>
    </source>
</evidence>
<dbReference type="Pfam" id="PF01203">
    <property type="entry name" value="T2SSN"/>
    <property type="match status" value="1"/>
</dbReference>
<comment type="similarity">
    <text evidence="2">Belongs to the GSP N family.</text>
</comment>
<reference evidence="11 12" key="1">
    <citation type="submission" date="2018-05" db="EMBL/GenBank/DDBJ databases">
        <title>Abyssibacter profundi OUC007T gen. nov., sp. nov, a marine bacterium isolated from seawater of the Mariana Trench.</title>
        <authorList>
            <person name="Zhou S."/>
        </authorList>
    </citation>
    <scope>NUCLEOTIDE SEQUENCE [LARGE SCALE GENOMIC DNA]</scope>
    <source>
        <strain evidence="11 12">OUC007</strain>
    </source>
</reference>
<sequence length="250" mass="26757">MIRATIAFVVALLIGLVIFLPVRTVYGWFAPDQSPVTVHGLDGTLVHARVDTLAYQQQAVATDLTWQWQPLRLLLLQVAGTVTADVARGPVTAVVSATPWGRVRMSAVQGRFNLVDLLGLAELDGIGIGGGAALDVRELVFTPSALSAVDAMVTVRDLAWAFGPKNYALGDFEARFALEEAAVVGTLSDTGGPVALEGTVRVDPASRRYNLEGRLKLRSTADPVLGNLISGSLGRPDAQGWFRLRQQGQW</sequence>
<evidence type="ECO:0000313" key="12">
    <source>
        <dbReference type="Proteomes" id="UP000251800"/>
    </source>
</evidence>
<keyword evidence="12" id="KW-1185">Reference proteome</keyword>
<evidence type="ECO:0000256" key="10">
    <source>
        <dbReference type="ARBA" id="ARBA00030772"/>
    </source>
</evidence>
<evidence type="ECO:0000256" key="9">
    <source>
        <dbReference type="ARBA" id="ARBA00023136"/>
    </source>
</evidence>